<dbReference type="EMBL" id="RSFE01000005">
    <property type="protein sequence ID" value="RWU09694.1"/>
    <property type="molecule type" value="Genomic_DNA"/>
</dbReference>
<sequence>MAINQSDTTFDIEQNIEQWRAYVLRHAAIHADDADELESHLRDQIDALMQTGLHTDEAFMIAIKRIGNLQAVSSQYAEVHSGRLWQNLVFATDNKGWVGDFISAFWLALAAALAFQIPTFFGVTPETHEWFFARTISLFCLPFLAAYWVVKRQLGTAGWLTVTGVSAGAFVIMNALPWQAESATSTLAVMHLPMALWFLVGVMYTGTWWRTDARRMDFIRFSGEYAIYFVLIALGGGILTAFTVGMFSFIGLDLAWFAQQWIIPCGAMGAVVIVGWLVEAKQGAIENMAPVLARIFTPLFTLLLIAFLVAMLVTGRGFDVQRDVLIGLDLMLVLVLGLVLYAVSSRDPGKVPSLFDYLQLVLVGTALCVDLLALGAISGRIFELGITPNRVAALGENLILLVSLSGYAWHYVNFVRNRCGFAALERWQTGFIPVYVMWAVIVVALFPLLFGF</sequence>
<dbReference type="Proteomes" id="UP000288789">
    <property type="component" value="Unassembled WGS sequence"/>
</dbReference>
<feature type="transmembrane region" description="Helical" evidence="1">
    <location>
        <begin position="130"/>
        <end position="150"/>
    </location>
</feature>
<proteinExistence type="predicted"/>
<protein>
    <recommendedName>
        <fullName evidence="4">DUF4153 domain-containing protein</fullName>
    </recommendedName>
</protein>
<feature type="transmembrane region" description="Helical" evidence="1">
    <location>
        <begin position="182"/>
        <end position="204"/>
    </location>
</feature>
<gene>
    <name evidence="2" type="ORF">EGC76_08470</name>
</gene>
<evidence type="ECO:0000256" key="1">
    <source>
        <dbReference type="SAM" id="Phobius"/>
    </source>
</evidence>
<keyword evidence="1" id="KW-0472">Membrane</keyword>
<name>A0A443YZP2_9GAMM</name>
<comment type="caution">
    <text evidence="2">The sequence shown here is derived from an EMBL/GenBank/DDBJ whole genome shotgun (WGS) entry which is preliminary data.</text>
</comment>
<feature type="transmembrane region" description="Helical" evidence="1">
    <location>
        <begin position="261"/>
        <end position="279"/>
    </location>
</feature>
<dbReference type="InterPro" id="IPR047928">
    <property type="entry name" value="Perm_prefix_1"/>
</dbReference>
<reference evidence="2 3" key="1">
    <citation type="submission" date="2018-12" db="EMBL/GenBank/DDBJ databases">
        <authorList>
            <person name="Li A."/>
            <person name="Zhang M."/>
            <person name="Zhu H."/>
        </authorList>
    </citation>
    <scope>NUCLEOTIDE SEQUENCE [LARGE SCALE GENOMIC DNA]</scope>
    <source>
        <strain evidence="2 3">R04H25</strain>
    </source>
</reference>
<feature type="transmembrane region" description="Helical" evidence="1">
    <location>
        <begin position="391"/>
        <end position="409"/>
    </location>
</feature>
<organism evidence="2 3">
    <name type="scientific">Pseudidiomarina gelatinasegens</name>
    <dbReference type="NCBI Taxonomy" id="2487740"/>
    <lineage>
        <taxon>Bacteria</taxon>
        <taxon>Pseudomonadati</taxon>
        <taxon>Pseudomonadota</taxon>
        <taxon>Gammaproteobacteria</taxon>
        <taxon>Alteromonadales</taxon>
        <taxon>Idiomarinaceae</taxon>
        <taxon>Pseudidiomarina</taxon>
    </lineage>
</organism>
<feature type="transmembrane region" description="Helical" evidence="1">
    <location>
        <begin position="355"/>
        <end position="379"/>
    </location>
</feature>
<keyword evidence="1" id="KW-0812">Transmembrane</keyword>
<evidence type="ECO:0008006" key="4">
    <source>
        <dbReference type="Google" id="ProtNLM"/>
    </source>
</evidence>
<dbReference type="OrthoDB" id="637094at2"/>
<feature type="transmembrane region" description="Helical" evidence="1">
    <location>
        <begin position="225"/>
        <end position="249"/>
    </location>
</feature>
<keyword evidence="3" id="KW-1185">Reference proteome</keyword>
<feature type="transmembrane region" description="Helical" evidence="1">
    <location>
        <begin position="157"/>
        <end position="176"/>
    </location>
</feature>
<evidence type="ECO:0000313" key="3">
    <source>
        <dbReference type="Proteomes" id="UP000288789"/>
    </source>
</evidence>
<accession>A0A443YZP2</accession>
<keyword evidence="1" id="KW-1133">Transmembrane helix</keyword>
<evidence type="ECO:0000313" key="2">
    <source>
        <dbReference type="EMBL" id="RWU09694.1"/>
    </source>
</evidence>
<dbReference type="AlphaFoldDB" id="A0A443YZP2"/>
<feature type="transmembrane region" description="Helical" evidence="1">
    <location>
        <begin position="324"/>
        <end position="343"/>
    </location>
</feature>
<feature type="transmembrane region" description="Helical" evidence="1">
    <location>
        <begin position="430"/>
        <end position="450"/>
    </location>
</feature>
<feature type="transmembrane region" description="Helical" evidence="1">
    <location>
        <begin position="104"/>
        <end position="124"/>
    </location>
</feature>
<feature type="transmembrane region" description="Helical" evidence="1">
    <location>
        <begin position="291"/>
        <end position="312"/>
    </location>
</feature>
<dbReference type="NCBIfam" id="NF038403">
    <property type="entry name" value="perm_prefix_1"/>
    <property type="match status" value="1"/>
</dbReference>